<sequence>MWWVIGIAVVWVLGAIPLAVLLGSAARLKDMREAPGHEPASSASSADASATPGSGASAGHSGTLWLSDVSTTPEIVQRRA</sequence>
<dbReference type="EMBL" id="JANFQF010000014">
    <property type="protein sequence ID" value="MCQ4120953.1"/>
    <property type="molecule type" value="Genomic_DNA"/>
</dbReference>
<accession>A0ABT1QF88</accession>
<dbReference type="RefSeq" id="WP_255971008.1">
    <property type="nucleotide sequence ID" value="NZ_JANFQF010000014.1"/>
</dbReference>
<organism evidence="3 4">
    <name type="scientific">Rhodococcus tibetensis</name>
    <dbReference type="NCBI Taxonomy" id="2965064"/>
    <lineage>
        <taxon>Bacteria</taxon>
        <taxon>Bacillati</taxon>
        <taxon>Actinomycetota</taxon>
        <taxon>Actinomycetes</taxon>
        <taxon>Mycobacteriales</taxon>
        <taxon>Nocardiaceae</taxon>
        <taxon>Rhodococcus</taxon>
    </lineage>
</organism>
<evidence type="ECO:0000256" key="1">
    <source>
        <dbReference type="SAM" id="MobiDB-lite"/>
    </source>
</evidence>
<feature type="region of interest" description="Disordered" evidence="1">
    <location>
        <begin position="33"/>
        <end position="80"/>
    </location>
</feature>
<proteinExistence type="predicted"/>
<evidence type="ECO:0000256" key="2">
    <source>
        <dbReference type="SAM" id="Phobius"/>
    </source>
</evidence>
<keyword evidence="2" id="KW-1133">Transmembrane helix</keyword>
<evidence type="ECO:0000313" key="3">
    <source>
        <dbReference type="EMBL" id="MCQ4120953.1"/>
    </source>
</evidence>
<keyword evidence="4" id="KW-1185">Reference proteome</keyword>
<keyword evidence="2" id="KW-0472">Membrane</keyword>
<dbReference type="Proteomes" id="UP001524501">
    <property type="component" value="Unassembled WGS sequence"/>
</dbReference>
<feature type="transmembrane region" description="Helical" evidence="2">
    <location>
        <begin position="6"/>
        <end position="26"/>
    </location>
</feature>
<reference evidence="3 4" key="1">
    <citation type="submission" date="2022-07" db="EMBL/GenBank/DDBJ databases">
        <title>Degradation activity of malathion, p-nitrophenol and potential low-temperature adaptation strategy of Rhodococcus sp. FXJ9.536.</title>
        <authorList>
            <person name="Huang J."/>
            <person name="Huang Y."/>
        </authorList>
    </citation>
    <scope>NUCLEOTIDE SEQUENCE [LARGE SCALE GENOMIC DNA]</scope>
    <source>
        <strain evidence="3 4">FXJ9.536</strain>
    </source>
</reference>
<keyword evidence="2" id="KW-0812">Transmembrane</keyword>
<evidence type="ECO:0000313" key="4">
    <source>
        <dbReference type="Proteomes" id="UP001524501"/>
    </source>
</evidence>
<gene>
    <name evidence="3" type="ORF">NOF53_17585</name>
</gene>
<feature type="compositionally biased region" description="Low complexity" evidence="1">
    <location>
        <begin position="40"/>
        <end position="62"/>
    </location>
</feature>
<protein>
    <submittedName>
        <fullName evidence="3">Uncharacterized protein</fullName>
    </submittedName>
</protein>
<comment type="caution">
    <text evidence="3">The sequence shown here is derived from an EMBL/GenBank/DDBJ whole genome shotgun (WGS) entry which is preliminary data.</text>
</comment>
<name>A0ABT1QF88_9NOCA</name>